<name>A0ABQ7XL48_BRANA</name>
<evidence type="ECO:0000256" key="4">
    <source>
        <dbReference type="ARBA" id="ARBA00022737"/>
    </source>
</evidence>
<feature type="compositionally biased region" description="Low complexity" evidence="6">
    <location>
        <begin position="327"/>
        <end position="344"/>
    </location>
</feature>
<feature type="domain" description="Hyaluronan/mRNA-binding protein" evidence="8">
    <location>
        <begin position="133"/>
        <end position="233"/>
    </location>
</feature>
<feature type="region of interest" description="Disordered" evidence="6">
    <location>
        <begin position="727"/>
        <end position="746"/>
    </location>
</feature>
<evidence type="ECO:0000313" key="9">
    <source>
        <dbReference type="EMBL" id="KAH0855705.1"/>
    </source>
</evidence>
<dbReference type="EMBL" id="JAGKQM010000020">
    <property type="protein sequence ID" value="KAH0855705.1"/>
    <property type="molecule type" value="Genomic_DNA"/>
</dbReference>
<evidence type="ECO:0000256" key="2">
    <source>
        <dbReference type="ARBA" id="ARBA00006643"/>
    </source>
</evidence>
<feature type="region of interest" description="Disordered" evidence="6">
    <location>
        <begin position="327"/>
        <end position="346"/>
    </location>
</feature>
<dbReference type="Gene3D" id="1.25.40.10">
    <property type="entry name" value="Tetratricopeptide repeat domain"/>
    <property type="match status" value="3"/>
</dbReference>
<feature type="compositionally biased region" description="Gly residues" evidence="6">
    <location>
        <begin position="265"/>
        <end position="274"/>
    </location>
</feature>
<dbReference type="InterPro" id="IPR019084">
    <property type="entry name" value="STM1-like_N"/>
</dbReference>
<keyword evidence="7" id="KW-1133">Transmembrane helix</keyword>
<dbReference type="InterPro" id="IPR046960">
    <property type="entry name" value="PPR_At4g14850-like_plant"/>
</dbReference>
<dbReference type="InterPro" id="IPR046848">
    <property type="entry name" value="E_motif"/>
</dbReference>
<comment type="similarity">
    <text evidence="2">Belongs to the PPR family. PCMP-H subfamily.</text>
</comment>
<feature type="region of interest" description="Disordered" evidence="6">
    <location>
        <begin position="219"/>
        <end position="279"/>
    </location>
</feature>
<dbReference type="SMART" id="SM01233">
    <property type="entry name" value="HABP4_PAI-RBP1"/>
    <property type="match status" value="1"/>
</dbReference>
<keyword evidence="7" id="KW-0812">Transmembrane</keyword>
<dbReference type="InterPro" id="IPR032867">
    <property type="entry name" value="DYW_dom"/>
</dbReference>
<dbReference type="Proteomes" id="UP000824890">
    <property type="component" value="Unassembled WGS sequence"/>
</dbReference>
<dbReference type="PROSITE" id="PS51375">
    <property type="entry name" value="PPR"/>
    <property type="match status" value="2"/>
</dbReference>
<dbReference type="NCBIfam" id="TIGR00756">
    <property type="entry name" value="PPR"/>
    <property type="match status" value="4"/>
</dbReference>
<dbReference type="PANTHER" id="PTHR47926:SF410">
    <property type="entry name" value="(WILD MALAYSIAN BANANA) HYPOTHETICAL PROTEIN"/>
    <property type="match status" value="1"/>
</dbReference>
<keyword evidence="3" id="KW-0963">Cytoplasm</keyword>
<feature type="compositionally biased region" description="Basic and acidic residues" evidence="6">
    <location>
        <begin position="97"/>
        <end position="112"/>
    </location>
</feature>
<keyword evidence="4" id="KW-0677">Repeat</keyword>
<comment type="caution">
    <text evidence="9">The sequence shown here is derived from an EMBL/GenBank/DDBJ whole genome shotgun (WGS) entry which is preliminary data.</text>
</comment>
<evidence type="ECO:0000256" key="6">
    <source>
        <dbReference type="SAM" id="MobiDB-lite"/>
    </source>
</evidence>
<feature type="transmembrane region" description="Helical" evidence="7">
    <location>
        <begin position="1041"/>
        <end position="1060"/>
    </location>
</feature>
<evidence type="ECO:0000259" key="8">
    <source>
        <dbReference type="SMART" id="SM01233"/>
    </source>
</evidence>
<proteinExistence type="inferred from homology"/>
<feature type="compositionally biased region" description="Basic and acidic residues" evidence="6">
    <location>
        <begin position="123"/>
        <end position="154"/>
    </location>
</feature>
<feature type="region of interest" description="Disordered" evidence="6">
    <location>
        <begin position="87"/>
        <end position="207"/>
    </location>
</feature>
<dbReference type="InterPro" id="IPR002885">
    <property type="entry name" value="PPR_rpt"/>
</dbReference>
<dbReference type="Pfam" id="PF01535">
    <property type="entry name" value="PPR"/>
    <property type="match status" value="5"/>
</dbReference>
<feature type="repeat" description="PPR" evidence="5">
    <location>
        <begin position="372"/>
        <end position="402"/>
    </location>
</feature>
<keyword evidence="10" id="KW-1185">Reference proteome</keyword>
<reference evidence="9 10" key="1">
    <citation type="submission" date="2021-05" db="EMBL/GenBank/DDBJ databases">
        <title>Genome Assembly of Synthetic Allotetraploid Brassica napus Reveals Homoeologous Exchanges between Subgenomes.</title>
        <authorList>
            <person name="Davis J.T."/>
        </authorList>
    </citation>
    <scope>NUCLEOTIDE SEQUENCE [LARGE SCALE GENOMIC DNA]</scope>
    <source>
        <strain evidence="10">cv. Da-Ae</strain>
        <tissue evidence="9">Seedling</tissue>
    </source>
</reference>
<evidence type="ECO:0000256" key="5">
    <source>
        <dbReference type="PROSITE-ProRule" id="PRU00708"/>
    </source>
</evidence>
<feature type="transmembrane region" description="Helical" evidence="7">
    <location>
        <begin position="1010"/>
        <end position="1029"/>
    </location>
</feature>
<feature type="region of interest" description="Disordered" evidence="6">
    <location>
        <begin position="44"/>
        <end position="63"/>
    </location>
</feature>
<accession>A0ABQ7XL48</accession>
<dbReference type="Pfam" id="PF04774">
    <property type="entry name" value="HABP4_PAI-RBP1"/>
    <property type="match status" value="1"/>
</dbReference>
<keyword evidence="7" id="KW-0472">Membrane</keyword>
<feature type="compositionally biased region" description="Low complexity" evidence="6">
    <location>
        <begin position="829"/>
        <end position="859"/>
    </location>
</feature>
<dbReference type="Pfam" id="PF20431">
    <property type="entry name" value="E_motif"/>
    <property type="match status" value="1"/>
</dbReference>
<feature type="compositionally biased region" description="Acidic residues" evidence="6">
    <location>
        <begin position="733"/>
        <end position="746"/>
    </location>
</feature>
<dbReference type="InterPro" id="IPR006861">
    <property type="entry name" value="HABP4_PAIRBP1-bd"/>
</dbReference>
<feature type="transmembrane region" description="Helical" evidence="7">
    <location>
        <begin position="1120"/>
        <end position="1142"/>
    </location>
</feature>
<dbReference type="Pfam" id="PF09598">
    <property type="entry name" value="Stm1_N"/>
    <property type="match status" value="1"/>
</dbReference>
<feature type="compositionally biased region" description="Basic and acidic residues" evidence="6">
    <location>
        <begin position="173"/>
        <end position="207"/>
    </location>
</feature>
<protein>
    <recommendedName>
        <fullName evidence="8">Hyaluronan/mRNA-binding protein domain-containing protein</fullName>
    </recommendedName>
</protein>
<comment type="subcellular location">
    <subcellularLocation>
        <location evidence="1">Cytoplasm</location>
    </subcellularLocation>
</comment>
<gene>
    <name evidence="9" type="ORF">HID58_003947</name>
</gene>
<feature type="repeat" description="PPR" evidence="5">
    <location>
        <begin position="403"/>
        <end position="437"/>
    </location>
</feature>
<sequence length="1148" mass="127918">MLRMATLNPFDLLDDDAEDPSQLAVSIAADKSRKPALSQACLLINSTPPSSKQPPPSQAVREARSDAHVAVVVDLAVVVVVTTVEGNNGYSGGYSKPSEEGDVSKPSYERRGGGGVGPPRGGRRGEAGEGERPRRAFERRSGTGRGGDFKREGAGRGNWGTPGEEVLAQLGLKNEKDVVEKPADDDANKENTTEVEEQKEPEVKEMTLDEYEKILEEKRKALQSQNTSERKVDTKVFESMQHSQTRRTEGENYYRGGRGGRGRGGRVSSGGGFSGNRSEAAPAIADTAQFPSLGGKEMLSRFNIHQPWKVRFFSRSTGNPDAILVGSCSSSSLPSPEPSTKPSSDQNQIFPLNKLIARHKAQSFFDQAPFKDAASWNTMITGYARRKEREKARELFYAMTEKNEVSWNAMISGYVESGDLETASRFFKAAPVRGVVAWTAMITGYMKAKKVELAEAVFKDMTDGLKLFKAMLEEGARPNSSGLSSVLLGCSELSALRFGRQVHQIVCKSSTLCNDITALTSLVSMYCKCGELGDEDERRCGVERDDLRYAQHGKAEKALLLFREMRVNKTRPDWITFVAVLLACNHAGMVDTGVEYFDSMVRDYRVEPRPDHYTCMVDLLGRAGKLEEALELIRSMPFKPHAAVFGTLLGACRVHKNVDLGELAAEKLLELDRVTQPLANIYASRNRWEDVARVRKRMKQSNVVKAPGYSWIEIRNKVHHFRSSDRIHPELDSTQEAEGDGEEDETSWIQTGARVALHDVEEEQKERLLLWHSEKLLLLMGGSRIQVFKNLRICGDCHKSNRIYSEIERREIVVRDTTRFHHFKDGSCSCGGRRMRRSASGSRVSDQSPSPSPPRSQSVATMEDDVELLLPRYDPSSQPGKREKSRLRSAENVIHFIPLLLLLCVVILWLFSHSETNTSYSQSSPSYHPSLGLASLLTLTSFRLKNHVFRLEALANVVHTRFEARQIWEESRQDACLSSTSQVPVLRPILHPLLPRGCEYSDFHCSLSRLLFLYSPVPMFLSAIFVFVHTHTASPHHFSQFRYEVYIIAITGLGLVVSVVEERYGRNGVDEREEEYRGLALAVDWSWDGEAGEGAGCRLELGVVVEVCGSAGGWDGWKMVCMYGAEVVLSYVVVTVFTVIVGETSWEQ</sequence>
<organism evidence="9 10">
    <name type="scientific">Brassica napus</name>
    <name type="common">Rape</name>
    <dbReference type="NCBI Taxonomy" id="3708"/>
    <lineage>
        <taxon>Eukaryota</taxon>
        <taxon>Viridiplantae</taxon>
        <taxon>Streptophyta</taxon>
        <taxon>Embryophyta</taxon>
        <taxon>Tracheophyta</taxon>
        <taxon>Spermatophyta</taxon>
        <taxon>Magnoliopsida</taxon>
        <taxon>eudicotyledons</taxon>
        <taxon>Gunneridae</taxon>
        <taxon>Pentapetalae</taxon>
        <taxon>rosids</taxon>
        <taxon>malvids</taxon>
        <taxon>Brassicales</taxon>
        <taxon>Brassicaceae</taxon>
        <taxon>Brassiceae</taxon>
        <taxon>Brassica</taxon>
    </lineage>
</organism>
<dbReference type="InterPro" id="IPR011990">
    <property type="entry name" value="TPR-like_helical_dom_sf"/>
</dbReference>
<dbReference type="Pfam" id="PF14432">
    <property type="entry name" value="DYW_deaminase"/>
    <property type="match status" value="1"/>
</dbReference>
<feature type="transmembrane region" description="Helical" evidence="7">
    <location>
        <begin position="893"/>
        <end position="911"/>
    </location>
</feature>
<dbReference type="PANTHER" id="PTHR47926">
    <property type="entry name" value="PENTATRICOPEPTIDE REPEAT-CONTAINING PROTEIN"/>
    <property type="match status" value="1"/>
</dbReference>
<evidence type="ECO:0000313" key="10">
    <source>
        <dbReference type="Proteomes" id="UP000824890"/>
    </source>
</evidence>
<evidence type="ECO:0000256" key="7">
    <source>
        <dbReference type="SAM" id="Phobius"/>
    </source>
</evidence>
<evidence type="ECO:0000256" key="3">
    <source>
        <dbReference type="ARBA" id="ARBA00022490"/>
    </source>
</evidence>
<feature type="region of interest" description="Disordered" evidence="6">
    <location>
        <begin position="829"/>
        <end position="861"/>
    </location>
</feature>
<dbReference type="Gene3D" id="6.10.140.1040">
    <property type="match status" value="1"/>
</dbReference>
<evidence type="ECO:0000256" key="1">
    <source>
        <dbReference type="ARBA" id="ARBA00004496"/>
    </source>
</evidence>